<dbReference type="EMBL" id="JAPZVP010000011">
    <property type="protein sequence ID" value="MDA1360908.1"/>
    <property type="molecule type" value="Genomic_DNA"/>
</dbReference>
<dbReference type="RefSeq" id="WP_270110869.1">
    <property type="nucleotide sequence ID" value="NZ_JAPZVP010000011.1"/>
</dbReference>
<keyword evidence="2" id="KW-1185">Reference proteome</keyword>
<proteinExistence type="predicted"/>
<accession>A0A9X3PCD5</accession>
<name>A0A9X3PCD5_9ACTN</name>
<dbReference type="Proteomes" id="UP001146067">
    <property type="component" value="Unassembled WGS sequence"/>
</dbReference>
<comment type="caution">
    <text evidence="1">The sequence shown here is derived from an EMBL/GenBank/DDBJ whole genome shotgun (WGS) entry which is preliminary data.</text>
</comment>
<evidence type="ECO:0000313" key="2">
    <source>
        <dbReference type="Proteomes" id="UP001146067"/>
    </source>
</evidence>
<protein>
    <submittedName>
        <fullName evidence="1">Uncharacterized protein</fullName>
    </submittedName>
</protein>
<organism evidence="1 2">
    <name type="scientific">Glycomyces luteolus</name>
    <dbReference type="NCBI Taxonomy" id="2670330"/>
    <lineage>
        <taxon>Bacteria</taxon>
        <taxon>Bacillati</taxon>
        <taxon>Actinomycetota</taxon>
        <taxon>Actinomycetes</taxon>
        <taxon>Glycomycetales</taxon>
        <taxon>Glycomycetaceae</taxon>
        <taxon>Glycomyces</taxon>
    </lineage>
</organism>
<gene>
    <name evidence="1" type="ORF">O1R50_14855</name>
</gene>
<reference evidence="1" key="1">
    <citation type="submission" date="2022-12" db="EMBL/GenBank/DDBJ databases">
        <title>Gycomyces niveus sp.nov.,a novel actinomycete isolated from soil in Shouguan.</title>
        <authorList>
            <person name="Yang X."/>
        </authorList>
    </citation>
    <scope>NUCLEOTIDE SEQUENCE</scope>
    <source>
        <strain evidence="1">NEAU-A15</strain>
    </source>
</reference>
<evidence type="ECO:0000313" key="1">
    <source>
        <dbReference type="EMBL" id="MDA1360908.1"/>
    </source>
</evidence>
<dbReference type="AlphaFoldDB" id="A0A9X3PCD5"/>
<sequence>MLPLADRPALAEVRLGELESEVGTDRFRRLAAAIQRVSRILPSDAAPVSEFGLLTAASEQRLIAELGRTEGADGGLSDRIALAAGQL</sequence>